<keyword evidence="2 4" id="KW-0479">Metal-binding</keyword>
<dbReference type="Gene3D" id="1.10.760.10">
    <property type="entry name" value="Cytochrome c-like domain"/>
    <property type="match status" value="1"/>
</dbReference>
<accession>A0A3P3EPM3</accession>
<dbReference type="AlphaFoldDB" id="A0A3P3EPM3"/>
<keyword evidence="8" id="KW-1185">Reference proteome</keyword>
<dbReference type="EMBL" id="RQXT01000087">
    <property type="protein sequence ID" value="RRH88363.1"/>
    <property type="molecule type" value="Genomic_DNA"/>
</dbReference>
<sequence length="181" mass="19248">MRAYWLMCIAALALNATPAAGEPSVERGLYISIIGGCHDCHTEGYSESGGKIDPAKALKGNALGFQGPWGTSYAANLRLTAVDLTADGFVSYLRGLGTYPPMPQYNVRAMSDEDKKSLYLYIRTLGDAGERAPAFVPPGDRVHTPYIVLAPPLSPPACTRDFDCGVGEVCDPGGSGQCMKR</sequence>
<evidence type="ECO:0000256" key="2">
    <source>
        <dbReference type="ARBA" id="ARBA00022723"/>
    </source>
</evidence>
<dbReference type="PROSITE" id="PS51007">
    <property type="entry name" value="CYTC"/>
    <property type="match status" value="1"/>
</dbReference>
<dbReference type="RefSeq" id="WP_125006942.1">
    <property type="nucleotide sequence ID" value="NZ_RQXT01000087.1"/>
</dbReference>
<keyword evidence="1 4" id="KW-0349">Heme</keyword>
<feature type="chain" id="PRO_5017941760" description="Cytochrome c domain-containing protein" evidence="5">
    <location>
        <begin position="22"/>
        <end position="181"/>
    </location>
</feature>
<proteinExistence type="predicted"/>
<evidence type="ECO:0000313" key="7">
    <source>
        <dbReference type="EMBL" id="RRH88363.1"/>
    </source>
</evidence>
<dbReference type="GO" id="GO:0020037">
    <property type="term" value="F:heme binding"/>
    <property type="evidence" value="ECO:0007669"/>
    <property type="project" value="InterPro"/>
</dbReference>
<dbReference type="GO" id="GO:0009055">
    <property type="term" value="F:electron transfer activity"/>
    <property type="evidence" value="ECO:0007669"/>
    <property type="project" value="InterPro"/>
</dbReference>
<feature type="domain" description="Cytochrome c" evidence="6">
    <location>
        <begin position="23"/>
        <end position="126"/>
    </location>
</feature>
<dbReference type="GO" id="GO:0046872">
    <property type="term" value="F:metal ion binding"/>
    <property type="evidence" value="ECO:0007669"/>
    <property type="project" value="UniProtKB-KW"/>
</dbReference>
<evidence type="ECO:0000313" key="8">
    <source>
        <dbReference type="Proteomes" id="UP000273786"/>
    </source>
</evidence>
<keyword evidence="3 4" id="KW-0408">Iron</keyword>
<gene>
    <name evidence="7" type="ORF">EH240_35125</name>
</gene>
<dbReference type="InterPro" id="IPR036909">
    <property type="entry name" value="Cyt_c-like_dom_sf"/>
</dbReference>
<reference evidence="7 8" key="1">
    <citation type="submission" date="2018-11" db="EMBL/GenBank/DDBJ databases">
        <title>the genome of Mesorhizobium tamadayense DSM 28320.</title>
        <authorList>
            <person name="Gao J."/>
        </authorList>
    </citation>
    <scope>NUCLEOTIDE SEQUENCE [LARGE SCALE GENOMIC DNA]</scope>
    <source>
        <strain evidence="7 8">DSM 28320</strain>
    </source>
</reference>
<evidence type="ECO:0000256" key="4">
    <source>
        <dbReference type="PROSITE-ProRule" id="PRU00433"/>
    </source>
</evidence>
<comment type="caution">
    <text evidence="7">The sequence shown here is derived from an EMBL/GenBank/DDBJ whole genome shotgun (WGS) entry which is preliminary data.</text>
</comment>
<dbReference type="SUPFAM" id="SSF46626">
    <property type="entry name" value="Cytochrome c"/>
    <property type="match status" value="1"/>
</dbReference>
<feature type="signal peptide" evidence="5">
    <location>
        <begin position="1"/>
        <end position="21"/>
    </location>
</feature>
<dbReference type="InterPro" id="IPR009056">
    <property type="entry name" value="Cyt_c-like_dom"/>
</dbReference>
<dbReference type="OrthoDB" id="9811281at2"/>
<protein>
    <recommendedName>
        <fullName evidence="6">Cytochrome c domain-containing protein</fullName>
    </recommendedName>
</protein>
<evidence type="ECO:0000259" key="6">
    <source>
        <dbReference type="PROSITE" id="PS51007"/>
    </source>
</evidence>
<organism evidence="7 8">
    <name type="scientific">Mesorhizobium tamadayense</name>
    <dbReference type="NCBI Taxonomy" id="425306"/>
    <lineage>
        <taxon>Bacteria</taxon>
        <taxon>Pseudomonadati</taxon>
        <taxon>Pseudomonadota</taxon>
        <taxon>Alphaproteobacteria</taxon>
        <taxon>Hyphomicrobiales</taxon>
        <taxon>Phyllobacteriaceae</taxon>
        <taxon>Mesorhizobium</taxon>
    </lineage>
</organism>
<name>A0A3P3EPM3_9HYPH</name>
<keyword evidence="5" id="KW-0732">Signal</keyword>
<dbReference type="Proteomes" id="UP000273786">
    <property type="component" value="Unassembled WGS sequence"/>
</dbReference>
<evidence type="ECO:0000256" key="1">
    <source>
        <dbReference type="ARBA" id="ARBA00022617"/>
    </source>
</evidence>
<evidence type="ECO:0000256" key="5">
    <source>
        <dbReference type="SAM" id="SignalP"/>
    </source>
</evidence>
<evidence type="ECO:0000256" key="3">
    <source>
        <dbReference type="ARBA" id="ARBA00023004"/>
    </source>
</evidence>